<dbReference type="EMBL" id="UGOW01000001">
    <property type="protein sequence ID" value="STY19241.1"/>
    <property type="molecule type" value="Genomic_DNA"/>
</dbReference>
<evidence type="ECO:0000256" key="2">
    <source>
        <dbReference type="ARBA" id="ARBA00008163"/>
    </source>
</evidence>
<reference evidence="8 10" key="1">
    <citation type="submission" date="2015-11" db="EMBL/GenBank/DDBJ databases">
        <title>Genomic analysis of 38 Legionella species identifies large and diverse effector repertoires.</title>
        <authorList>
            <person name="Burstein D."/>
            <person name="Amaro F."/>
            <person name="Zusman T."/>
            <person name="Lifshitz Z."/>
            <person name="Cohen O."/>
            <person name="Gilbert J.A."/>
            <person name="Pupko T."/>
            <person name="Shuman H.A."/>
            <person name="Segal G."/>
        </authorList>
    </citation>
    <scope>NUCLEOTIDE SEQUENCE [LARGE SCALE GENOMIC DNA]</scope>
    <source>
        <strain evidence="8 10">ATCC 49507</strain>
    </source>
</reference>
<dbReference type="EMBL" id="LNYR01000006">
    <property type="protein sequence ID" value="KTD52821.1"/>
    <property type="molecule type" value="Genomic_DNA"/>
</dbReference>
<accession>A0A378L072</accession>
<keyword evidence="4" id="KW-0812">Transmembrane</keyword>
<evidence type="ECO:0000313" key="8">
    <source>
        <dbReference type="EMBL" id="KTD52821.1"/>
    </source>
</evidence>
<evidence type="ECO:0000256" key="4">
    <source>
        <dbReference type="ARBA" id="ARBA00022692"/>
    </source>
</evidence>
<dbReference type="PANTHER" id="PTHR35093">
    <property type="entry name" value="OUTER MEMBRANE PROTEIN NMB0088-RELATED"/>
    <property type="match status" value="1"/>
</dbReference>
<dbReference type="AlphaFoldDB" id="A0A378L072"/>
<evidence type="ECO:0000256" key="5">
    <source>
        <dbReference type="ARBA" id="ARBA00022729"/>
    </source>
</evidence>
<keyword evidence="6" id="KW-0472">Membrane</keyword>
<evidence type="ECO:0000256" key="6">
    <source>
        <dbReference type="ARBA" id="ARBA00023136"/>
    </source>
</evidence>
<evidence type="ECO:0000256" key="1">
    <source>
        <dbReference type="ARBA" id="ARBA00004571"/>
    </source>
</evidence>
<dbReference type="OrthoDB" id="19849at2"/>
<dbReference type="PANTHER" id="PTHR35093:SF8">
    <property type="entry name" value="OUTER MEMBRANE PROTEIN NMB0088-RELATED"/>
    <property type="match status" value="1"/>
</dbReference>
<comment type="subcellular location">
    <subcellularLocation>
        <location evidence="1">Cell outer membrane</location>
        <topology evidence="1">Multi-pass membrane protein</topology>
    </subcellularLocation>
</comment>
<dbReference type="SUPFAM" id="SSF56935">
    <property type="entry name" value="Porins"/>
    <property type="match status" value="1"/>
</dbReference>
<dbReference type="RefSeq" id="WP_083501252.1">
    <property type="nucleotide sequence ID" value="NZ_CAAAIL010000011.1"/>
</dbReference>
<evidence type="ECO:0000256" key="3">
    <source>
        <dbReference type="ARBA" id="ARBA00022452"/>
    </source>
</evidence>
<evidence type="ECO:0000256" key="7">
    <source>
        <dbReference type="ARBA" id="ARBA00023237"/>
    </source>
</evidence>
<gene>
    <name evidence="9" type="primary">ompP1_2</name>
    <name evidence="8" type="ORF">Lqua_0654</name>
    <name evidence="9" type="ORF">NCTC12376_03073</name>
</gene>
<keyword evidence="7" id="KW-0998">Cell outer membrane</keyword>
<comment type="similarity">
    <text evidence="2">Belongs to the OmpP1/FadL family.</text>
</comment>
<keyword evidence="10" id="KW-1185">Reference proteome</keyword>
<dbReference type="Proteomes" id="UP000054639">
    <property type="component" value="Unassembled WGS sequence"/>
</dbReference>
<evidence type="ECO:0000313" key="10">
    <source>
        <dbReference type="Proteomes" id="UP000054639"/>
    </source>
</evidence>
<evidence type="ECO:0000313" key="11">
    <source>
        <dbReference type="Proteomes" id="UP000254230"/>
    </source>
</evidence>
<dbReference type="GO" id="GO:0015483">
    <property type="term" value="F:long-chain fatty acid transporting porin activity"/>
    <property type="evidence" value="ECO:0007669"/>
    <property type="project" value="TreeGrafter"/>
</dbReference>
<keyword evidence="5" id="KW-0732">Signal</keyword>
<evidence type="ECO:0000313" key="9">
    <source>
        <dbReference type="EMBL" id="STY19241.1"/>
    </source>
</evidence>
<name>A0A378L072_9GAMM</name>
<reference evidence="9 11" key="2">
    <citation type="submission" date="2018-06" db="EMBL/GenBank/DDBJ databases">
        <authorList>
            <consortium name="Pathogen Informatics"/>
            <person name="Doyle S."/>
        </authorList>
    </citation>
    <scope>NUCLEOTIDE SEQUENCE [LARGE SCALE GENOMIC DNA]</scope>
    <source>
        <strain evidence="9 11">NCTC12376</strain>
    </source>
</reference>
<proteinExistence type="inferred from homology"/>
<dbReference type="Pfam" id="PF03349">
    <property type="entry name" value="Toluene_X"/>
    <property type="match status" value="1"/>
</dbReference>
<organism evidence="9 11">
    <name type="scientific">Legionella quateirensis</name>
    <dbReference type="NCBI Taxonomy" id="45072"/>
    <lineage>
        <taxon>Bacteria</taxon>
        <taxon>Pseudomonadati</taxon>
        <taxon>Pseudomonadota</taxon>
        <taxon>Gammaproteobacteria</taxon>
        <taxon>Legionellales</taxon>
        <taxon>Legionellaceae</taxon>
        <taxon>Legionella</taxon>
    </lineage>
</organism>
<keyword evidence="3" id="KW-1134">Transmembrane beta strand</keyword>
<dbReference type="GO" id="GO:0009279">
    <property type="term" value="C:cell outer membrane"/>
    <property type="evidence" value="ECO:0007669"/>
    <property type="project" value="UniProtKB-SubCell"/>
</dbReference>
<protein>
    <submittedName>
        <fullName evidence="9">Long-chain fatty acid transporter</fullName>
    </submittedName>
</protein>
<dbReference type="InterPro" id="IPR005017">
    <property type="entry name" value="OMPP1/FadL/TodX"/>
</dbReference>
<dbReference type="Gene3D" id="2.40.160.60">
    <property type="entry name" value="Outer membrane protein transport protein (OMPP1/FadL/TodX)"/>
    <property type="match status" value="1"/>
</dbReference>
<dbReference type="Proteomes" id="UP000254230">
    <property type="component" value="Unassembled WGS sequence"/>
</dbReference>
<sequence length="405" mass="44736">MARSKGIMRYVTLGLLLLSGSLYASFIEQTLGAAVVKDATAVYFNPAALTVIPHQQLILLGTLARAQSQFTGSAQQVPFGITEFGTVTSKSNFSLPSMYVSLPINDQFAAGFAIVANDFDRDLDDHSVLRYVQARNQTKDVDLVPAIGIKINEFLSIGGNLNITHAHLIQEPVSGVTRLNIPDSRSLNNSKANSLGGDLGILIQMSKSTTLGFNYRSAITYHFHGTSTITSPQFISSDDFHFKFWTPARSVLSLSHFLNEKLGFIGTIQYLQWNIFKEAYIYNFATQSGRRAFIVPKARIDYNFYNSWLLTLGTIYNLSSKWKFRVAGTYNQSPSNGRFQIGTGDSLTVGSSVGYQILENLSMDFSYGHAFYQNELINIKTAQNIITGVNHNTHDAVSLKLTLTA</sequence>